<organism evidence="1 2">
    <name type="scientific">Mya arenaria</name>
    <name type="common">Soft-shell clam</name>
    <dbReference type="NCBI Taxonomy" id="6604"/>
    <lineage>
        <taxon>Eukaryota</taxon>
        <taxon>Metazoa</taxon>
        <taxon>Spiralia</taxon>
        <taxon>Lophotrochozoa</taxon>
        <taxon>Mollusca</taxon>
        <taxon>Bivalvia</taxon>
        <taxon>Autobranchia</taxon>
        <taxon>Heteroconchia</taxon>
        <taxon>Euheterodonta</taxon>
        <taxon>Imparidentia</taxon>
        <taxon>Neoheterodontei</taxon>
        <taxon>Myida</taxon>
        <taxon>Myoidea</taxon>
        <taxon>Myidae</taxon>
        <taxon>Mya</taxon>
    </lineage>
</organism>
<name>A0ABY7EP79_MYAAR</name>
<proteinExistence type="predicted"/>
<evidence type="ECO:0000313" key="1">
    <source>
        <dbReference type="EMBL" id="WAR10606.1"/>
    </source>
</evidence>
<gene>
    <name evidence="1" type="ORF">MAR_035682</name>
</gene>
<protein>
    <submittedName>
        <fullName evidence="1">Uncharacterized protein</fullName>
    </submittedName>
</protein>
<evidence type="ECO:0000313" key="2">
    <source>
        <dbReference type="Proteomes" id="UP001164746"/>
    </source>
</evidence>
<reference evidence="1" key="1">
    <citation type="submission" date="2022-11" db="EMBL/GenBank/DDBJ databases">
        <title>Centuries of genome instability and evolution in soft-shell clam transmissible cancer (bioRxiv).</title>
        <authorList>
            <person name="Hart S.F.M."/>
            <person name="Yonemitsu M.A."/>
            <person name="Giersch R.M."/>
            <person name="Beal B.F."/>
            <person name="Arriagada G."/>
            <person name="Davis B.W."/>
            <person name="Ostrander E.A."/>
            <person name="Goff S.P."/>
            <person name="Metzger M.J."/>
        </authorList>
    </citation>
    <scope>NUCLEOTIDE SEQUENCE</scope>
    <source>
        <strain evidence="1">MELC-2E11</strain>
        <tissue evidence="1">Siphon/mantle</tissue>
    </source>
</reference>
<dbReference type="Proteomes" id="UP001164746">
    <property type="component" value="Chromosome 7"/>
</dbReference>
<dbReference type="EMBL" id="CP111018">
    <property type="protein sequence ID" value="WAR10606.1"/>
    <property type="molecule type" value="Genomic_DNA"/>
</dbReference>
<keyword evidence="2" id="KW-1185">Reference proteome</keyword>
<sequence>MHEYGSETPNLILRDITEERCKQHPTEKDLEEVCEQQDEVTGSDDGNANDVFAATPKINKTRRELTVLLNQAKHELDNSEKGLNQLEQLM</sequence>
<accession>A0ABY7EP79</accession>